<dbReference type="Proteomes" id="UP000228503">
    <property type="component" value="Unassembled WGS sequence"/>
</dbReference>
<proteinExistence type="predicted"/>
<evidence type="ECO:0000313" key="1">
    <source>
        <dbReference type="EMBL" id="PIZ62959.1"/>
    </source>
</evidence>
<protein>
    <submittedName>
        <fullName evidence="1">Uncharacterized protein</fullName>
    </submittedName>
</protein>
<sequence>MNQIELHTTIDKVLAEGIKSVKSSNVSSLINTNEDTKQYFFSRADETWLCWLWDNGFLEAIKEKDPDPNSYGFRMPELHYLVSVADKEPDIVTNIICSFDISVKNFNPEVIDQFTRISSKLPARCLKKIVQKIRNEGWIGLMGKFTQYGFEYADMLETLNKSSDYESILTLAEAVLKVRDKKETEERKSLYRGDNVFYINDISETKVFTYLVEMPSKYQEKALSIIINVFSRVSKEEGNYFLMDEDFFTLRLTTVSGDSYREEFRFLAATIIEITRKLFSDKNQDKAIIYQKNFVKLPEIQTARRLKLFILSLDPQLFIEKLKTEYFRLFETDKVMEVLYGAEYERALRAGFSYLSNAQKREYVTKLFSLFSKPKDEDEKRWKRHYASCILSTISKNLTQEEIALADKKDFKIDPKYQPEPSIGKIRGGTVTPRSPINADDFGSLTVKEIVEKLKGELSPKELQEKYKNDDFLNPRDADGVAGQLKDDIKKRIGEYLDSATLFFDRKKLIPHYTNAYLRGIKDALAENRGELGNLEYDNLFELFLRIKVSGVKESFSKTDKDSSGRWLSNWNSVHSTLADLIEELIKQKDKNTLINFKQYRTKVFEILDYLLNFEDPIPEDEKLKTAKSTIKHPNESEYSISDPFTIAINSVRGRSFQVLLHFVYQDASTNEKIKLADDVKELYREVLKNEETRAIMFMFGHYLPTFYFRDMKWTRNMLVEVFRSKNKDKYLQLSAWEGYLSTNLYKELFFEPYIQDLYSKNITLNLVYPKQKFFKDPQESLSIHFALAFIHFEEFGIDNELFKTFLAKTNEKQLSEFVNFIGKSAIIKEGSNVLKDEKNPWRITRVKSFWELMLKSKTKSAALKEFGSWMEVNNNTFEVKWLANRIAETLDATDGELRWDYELTKSIEKLATESPEEALLILEKHFMWLIENEKHFFPIRDDKEWFSAFKILYKNMDKKTRNATYSLINQLIENGGKPFWILEDIVK</sequence>
<reference evidence="2" key="1">
    <citation type="submission" date="2017-09" db="EMBL/GenBank/DDBJ databases">
        <title>Depth-based differentiation of microbial function through sediment-hosted aquifers and enrichment of novel symbionts in the deep terrestrial subsurface.</title>
        <authorList>
            <person name="Probst A.J."/>
            <person name="Ladd B."/>
            <person name="Jarett J.K."/>
            <person name="Geller-Mcgrath D.E."/>
            <person name="Sieber C.M.K."/>
            <person name="Emerson J.B."/>
            <person name="Anantharaman K."/>
            <person name="Thomas B.C."/>
            <person name="Malmstrom R."/>
            <person name="Stieglmeier M."/>
            <person name="Klingl A."/>
            <person name="Woyke T."/>
            <person name="Ryan C.M."/>
            <person name="Banfield J.F."/>
        </authorList>
    </citation>
    <scope>NUCLEOTIDE SEQUENCE [LARGE SCALE GENOMIC DNA]</scope>
</reference>
<name>A0A2M7TYR9_9BACT</name>
<dbReference type="EMBL" id="PFOB01000039">
    <property type="protein sequence ID" value="PIZ62959.1"/>
    <property type="molecule type" value="Genomic_DNA"/>
</dbReference>
<accession>A0A2M7TYR9</accession>
<gene>
    <name evidence="1" type="ORF">COY16_03155</name>
</gene>
<dbReference type="AlphaFoldDB" id="A0A2M7TYR9"/>
<evidence type="ECO:0000313" key="2">
    <source>
        <dbReference type="Proteomes" id="UP000228503"/>
    </source>
</evidence>
<comment type="caution">
    <text evidence="1">The sequence shown here is derived from an EMBL/GenBank/DDBJ whole genome shotgun (WGS) entry which is preliminary data.</text>
</comment>
<organism evidence="1 2">
    <name type="scientific">Candidatus Roizmanbacteria bacterium CG_4_10_14_0_2_um_filter_39_13</name>
    <dbReference type="NCBI Taxonomy" id="1974825"/>
    <lineage>
        <taxon>Bacteria</taxon>
        <taxon>Candidatus Roizmaniibacteriota</taxon>
    </lineage>
</organism>